<evidence type="ECO:0000256" key="3">
    <source>
        <dbReference type="ARBA" id="ARBA00012599"/>
    </source>
</evidence>
<dbReference type="PROSITE" id="PS51762">
    <property type="entry name" value="GH16_2"/>
    <property type="match status" value="1"/>
</dbReference>
<dbReference type="CDD" id="cd02181">
    <property type="entry name" value="GH16_fungal_Lam16A_glucanase"/>
    <property type="match status" value="1"/>
</dbReference>
<dbReference type="PANTHER" id="PTHR10963:SF24">
    <property type="entry name" value="GLYCOSIDASE C21B10.07-RELATED"/>
    <property type="match status" value="1"/>
</dbReference>
<keyword evidence="7" id="KW-0732">Signal</keyword>
<evidence type="ECO:0000256" key="7">
    <source>
        <dbReference type="SAM" id="SignalP"/>
    </source>
</evidence>
<dbReference type="EC" id="3.2.1.6" evidence="3"/>
<dbReference type="Proteomes" id="UP001324427">
    <property type="component" value="Unassembled WGS sequence"/>
</dbReference>
<dbReference type="Gene3D" id="2.60.120.200">
    <property type="match status" value="1"/>
</dbReference>
<proteinExistence type="inferred from homology"/>
<dbReference type="EMBL" id="JAVFHQ010000002">
    <property type="protein sequence ID" value="KAK4550101.1"/>
    <property type="molecule type" value="Genomic_DNA"/>
</dbReference>
<feature type="compositionally biased region" description="Low complexity" evidence="6">
    <location>
        <begin position="422"/>
        <end position="432"/>
    </location>
</feature>
<keyword evidence="4" id="KW-0378">Hydrolase</keyword>
<feature type="chain" id="PRO_5043945167" description="endo-1,3(4)-beta-glucanase" evidence="7">
    <location>
        <begin position="20"/>
        <end position="492"/>
    </location>
</feature>
<feature type="domain" description="GH16" evidence="8">
    <location>
        <begin position="16"/>
        <end position="280"/>
    </location>
</feature>
<dbReference type="GO" id="GO:0052861">
    <property type="term" value="F:endo-1,3(4)-beta-glucanase activity"/>
    <property type="evidence" value="ECO:0007669"/>
    <property type="project" value="UniProtKB-EC"/>
</dbReference>
<sequence length="492" mass="51335">MHFSTLLSSLALMSTTGWAQYVLEDDYLADGNFFDLFSFWDTTDPTEGFVAYQNQSQATDAKLISSSTTNIQMKVDSSNVTPNGRPSVRITSNKSYDSGLVIVDIDHMPGGICGTWPAFWLVGPDWPDQGEIDIIEGVNEQTTNDMTLHTGEGCSVTNNGAFSGELMTTDCWIDDPDQAANAGCQISASNTDTFGTGFNSNNGGVYATEWTDSAISVFFFPRGSIPSDITNGSPEPSSWGTPVAQFQGGCDIANNFTNQQIVFDTTFCGSWAGDVWASGSCASKADTCDAYVENNYEAFADAYWSVNALQVYKASSAWSDVAVSSAVGSSSSSMSVAAPSSVAAVSIAATSTSSVSPTTFAFTTKSVTILSTGVPPALNASSTYHAGNETNGPYPTGFGTGTAPFVMSTGIIGSGSVTSSPTSFTVSAASAPSSPPETTPSTTLLSTTASGTATGAHSYGRTWSRHGHGHEPTAAAGKRHLRQHKRHGAGLL</sequence>
<dbReference type="SUPFAM" id="SSF49899">
    <property type="entry name" value="Concanavalin A-like lectins/glucanases"/>
    <property type="match status" value="1"/>
</dbReference>
<evidence type="ECO:0000313" key="9">
    <source>
        <dbReference type="EMBL" id="KAK4550101.1"/>
    </source>
</evidence>
<dbReference type="InterPro" id="IPR013320">
    <property type="entry name" value="ConA-like_dom_sf"/>
</dbReference>
<dbReference type="Pfam" id="PF26113">
    <property type="entry name" value="GH16_XgeA"/>
    <property type="match status" value="1"/>
</dbReference>
<dbReference type="PANTHER" id="PTHR10963">
    <property type="entry name" value="GLYCOSYL HYDROLASE-RELATED"/>
    <property type="match status" value="1"/>
</dbReference>
<evidence type="ECO:0000256" key="4">
    <source>
        <dbReference type="ARBA" id="ARBA00022801"/>
    </source>
</evidence>
<dbReference type="InterPro" id="IPR050546">
    <property type="entry name" value="Glycosyl_Hydrlase_16"/>
</dbReference>
<gene>
    <name evidence="9" type="ORF">LTR36_003068</name>
</gene>
<feature type="compositionally biased region" description="Low complexity" evidence="6">
    <location>
        <begin position="439"/>
        <end position="455"/>
    </location>
</feature>
<accession>A0AAV9JY67</accession>
<name>A0AAV9JY67_9PEZI</name>
<comment type="similarity">
    <text evidence="2">Belongs to the glycosyl hydrolase 16 family.</text>
</comment>
<dbReference type="AlphaFoldDB" id="A0AAV9JY67"/>
<protein>
    <recommendedName>
        <fullName evidence="3">endo-1,3(4)-beta-glucanase</fullName>
        <ecNumber evidence="3">3.2.1.6</ecNumber>
    </recommendedName>
</protein>
<comment type="caution">
    <text evidence="9">The sequence shown here is derived from an EMBL/GenBank/DDBJ whole genome shotgun (WGS) entry which is preliminary data.</text>
</comment>
<organism evidence="9 10">
    <name type="scientific">Oleoguttula mirabilis</name>
    <dbReference type="NCBI Taxonomy" id="1507867"/>
    <lineage>
        <taxon>Eukaryota</taxon>
        <taxon>Fungi</taxon>
        <taxon>Dikarya</taxon>
        <taxon>Ascomycota</taxon>
        <taxon>Pezizomycotina</taxon>
        <taxon>Dothideomycetes</taxon>
        <taxon>Dothideomycetidae</taxon>
        <taxon>Mycosphaerellales</taxon>
        <taxon>Teratosphaeriaceae</taxon>
        <taxon>Oleoguttula</taxon>
    </lineage>
</organism>
<dbReference type="GO" id="GO:0009251">
    <property type="term" value="P:glucan catabolic process"/>
    <property type="evidence" value="ECO:0007669"/>
    <property type="project" value="TreeGrafter"/>
</dbReference>
<feature type="compositionally biased region" description="Basic residues" evidence="6">
    <location>
        <begin position="477"/>
        <end position="492"/>
    </location>
</feature>
<reference evidence="9 10" key="1">
    <citation type="submission" date="2021-11" db="EMBL/GenBank/DDBJ databases">
        <title>Black yeast isolated from Biological Soil Crust.</title>
        <authorList>
            <person name="Kurbessoian T."/>
        </authorList>
    </citation>
    <scope>NUCLEOTIDE SEQUENCE [LARGE SCALE GENOMIC DNA]</scope>
    <source>
        <strain evidence="9 10">CCFEE 5522</strain>
    </source>
</reference>
<feature type="region of interest" description="Disordered" evidence="6">
    <location>
        <begin position="422"/>
        <end position="492"/>
    </location>
</feature>
<feature type="signal peptide" evidence="7">
    <location>
        <begin position="1"/>
        <end position="19"/>
    </location>
</feature>
<evidence type="ECO:0000259" key="8">
    <source>
        <dbReference type="PROSITE" id="PS51762"/>
    </source>
</evidence>
<evidence type="ECO:0000256" key="5">
    <source>
        <dbReference type="ARBA" id="ARBA00023295"/>
    </source>
</evidence>
<comment type="catalytic activity">
    <reaction evidence="1">
        <text>Endohydrolysis of (1-&gt;3)- or (1-&gt;4)-linkages in beta-D-glucans when the glucose residue whose reducing group is involved in the linkage to be hydrolyzed is itself substituted at C-3.</text>
        <dbReference type="EC" id="3.2.1.6"/>
    </reaction>
</comment>
<keyword evidence="5" id="KW-0326">Glycosidase</keyword>
<evidence type="ECO:0000256" key="1">
    <source>
        <dbReference type="ARBA" id="ARBA00000124"/>
    </source>
</evidence>
<evidence type="ECO:0000256" key="6">
    <source>
        <dbReference type="SAM" id="MobiDB-lite"/>
    </source>
</evidence>
<evidence type="ECO:0000313" key="10">
    <source>
        <dbReference type="Proteomes" id="UP001324427"/>
    </source>
</evidence>
<keyword evidence="10" id="KW-1185">Reference proteome</keyword>
<dbReference type="InterPro" id="IPR000757">
    <property type="entry name" value="Beta-glucanase-like"/>
</dbReference>
<dbReference type="FunFam" id="2.60.120.200:FF:000114">
    <property type="entry name" value="Probable endo-1,3(4)-beta-glucanase NFIA_089530"/>
    <property type="match status" value="1"/>
</dbReference>
<evidence type="ECO:0000256" key="2">
    <source>
        <dbReference type="ARBA" id="ARBA00006865"/>
    </source>
</evidence>